<keyword evidence="3" id="KW-0804">Transcription</keyword>
<feature type="DNA-binding region" description="H-T-H motif" evidence="4">
    <location>
        <begin position="33"/>
        <end position="52"/>
    </location>
</feature>
<dbReference type="Proteomes" id="UP000553766">
    <property type="component" value="Unassembled WGS sequence"/>
</dbReference>
<dbReference type="InterPro" id="IPR009057">
    <property type="entry name" value="Homeodomain-like_sf"/>
</dbReference>
<evidence type="ECO:0000313" key="7">
    <source>
        <dbReference type="Proteomes" id="UP000553766"/>
    </source>
</evidence>
<dbReference type="AlphaFoldDB" id="A0A840X3D8"/>
<dbReference type="PRINTS" id="PR00455">
    <property type="entry name" value="HTHTETR"/>
</dbReference>
<comment type="caution">
    <text evidence="6">The sequence shown here is derived from an EMBL/GenBank/DDBJ whole genome shotgun (WGS) entry which is preliminary data.</text>
</comment>
<dbReference type="PANTHER" id="PTHR30055:SF234">
    <property type="entry name" value="HTH-TYPE TRANSCRIPTIONAL REGULATOR BETI"/>
    <property type="match status" value="1"/>
</dbReference>
<dbReference type="Pfam" id="PF17932">
    <property type="entry name" value="TetR_C_24"/>
    <property type="match status" value="1"/>
</dbReference>
<dbReference type="Pfam" id="PF00440">
    <property type="entry name" value="TetR_N"/>
    <property type="match status" value="1"/>
</dbReference>
<dbReference type="SUPFAM" id="SSF48498">
    <property type="entry name" value="Tetracyclin repressor-like, C-terminal domain"/>
    <property type="match status" value="1"/>
</dbReference>
<evidence type="ECO:0000256" key="1">
    <source>
        <dbReference type="ARBA" id="ARBA00023015"/>
    </source>
</evidence>
<dbReference type="EMBL" id="JACIJS010000007">
    <property type="protein sequence ID" value="MBB5516336.1"/>
    <property type="molecule type" value="Genomic_DNA"/>
</dbReference>
<proteinExistence type="predicted"/>
<evidence type="ECO:0000313" key="6">
    <source>
        <dbReference type="EMBL" id="MBB5516336.1"/>
    </source>
</evidence>
<evidence type="ECO:0000259" key="5">
    <source>
        <dbReference type="PROSITE" id="PS50977"/>
    </source>
</evidence>
<dbReference type="GO" id="GO:0003700">
    <property type="term" value="F:DNA-binding transcription factor activity"/>
    <property type="evidence" value="ECO:0007669"/>
    <property type="project" value="TreeGrafter"/>
</dbReference>
<dbReference type="Gene3D" id="1.10.357.10">
    <property type="entry name" value="Tetracycline Repressor, domain 2"/>
    <property type="match status" value="1"/>
</dbReference>
<dbReference type="InterPro" id="IPR050109">
    <property type="entry name" value="HTH-type_TetR-like_transc_reg"/>
</dbReference>
<evidence type="ECO:0000256" key="4">
    <source>
        <dbReference type="PROSITE-ProRule" id="PRU00335"/>
    </source>
</evidence>
<gene>
    <name evidence="6" type="ORF">FHS89_002367</name>
</gene>
<organism evidence="6 7">
    <name type="scientific">Rubricella aquisinus</name>
    <dbReference type="NCBI Taxonomy" id="2028108"/>
    <lineage>
        <taxon>Bacteria</taxon>
        <taxon>Pseudomonadati</taxon>
        <taxon>Pseudomonadota</taxon>
        <taxon>Alphaproteobacteria</taxon>
        <taxon>Rhodobacterales</taxon>
        <taxon>Paracoccaceae</taxon>
        <taxon>Rubricella</taxon>
    </lineage>
</organism>
<keyword evidence="7" id="KW-1185">Reference proteome</keyword>
<keyword evidence="1" id="KW-0805">Transcription regulation</keyword>
<dbReference type="PROSITE" id="PS50977">
    <property type="entry name" value="HTH_TETR_2"/>
    <property type="match status" value="1"/>
</dbReference>
<protein>
    <submittedName>
        <fullName evidence="6">AcrR family transcriptional regulator</fullName>
    </submittedName>
</protein>
<feature type="domain" description="HTH tetR-type" evidence="5">
    <location>
        <begin position="10"/>
        <end position="70"/>
    </location>
</feature>
<dbReference type="InterPro" id="IPR041490">
    <property type="entry name" value="KstR2_TetR_C"/>
</dbReference>
<evidence type="ECO:0000256" key="3">
    <source>
        <dbReference type="ARBA" id="ARBA00023163"/>
    </source>
</evidence>
<reference evidence="6 7" key="1">
    <citation type="submission" date="2020-08" db="EMBL/GenBank/DDBJ databases">
        <title>Genomic Encyclopedia of Type Strains, Phase IV (KMG-IV): sequencing the most valuable type-strain genomes for metagenomic binning, comparative biology and taxonomic classification.</title>
        <authorList>
            <person name="Goeker M."/>
        </authorList>
    </citation>
    <scope>NUCLEOTIDE SEQUENCE [LARGE SCALE GENOMIC DNA]</scope>
    <source>
        <strain evidence="6 7">DSM 103377</strain>
    </source>
</reference>
<dbReference type="InterPro" id="IPR036271">
    <property type="entry name" value="Tet_transcr_reg_TetR-rel_C_sf"/>
</dbReference>
<dbReference type="SUPFAM" id="SSF46689">
    <property type="entry name" value="Homeodomain-like"/>
    <property type="match status" value="1"/>
</dbReference>
<accession>A0A840X3D8</accession>
<sequence>MARKSGSSGEKTAIAVREAAIRLIAQHGFAAVSMRQIAREVGVQAGALYLYTPDKQSLLFDILKSHMEDLLSSWQDEAPGSDMAPEARLERFVRFHIRYHISRQDRVFISYMELRNLSPDNFVEIERLRRLYEDVLGEILSDGAAKGVFVMEDIRVTTMAMIAMLTGVSTWFREGGRLGPDDIAAHYISMSLRLAGAHVPMLAVAE</sequence>
<keyword evidence="2 4" id="KW-0238">DNA-binding</keyword>
<name>A0A840X3D8_9RHOB</name>
<evidence type="ECO:0000256" key="2">
    <source>
        <dbReference type="ARBA" id="ARBA00023125"/>
    </source>
</evidence>
<dbReference type="PANTHER" id="PTHR30055">
    <property type="entry name" value="HTH-TYPE TRANSCRIPTIONAL REGULATOR RUTR"/>
    <property type="match status" value="1"/>
</dbReference>
<dbReference type="RefSeq" id="WP_184011861.1">
    <property type="nucleotide sequence ID" value="NZ_JACIJS010000007.1"/>
</dbReference>
<dbReference type="GO" id="GO:0000976">
    <property type="term" value="F:transcription cis-regulatory region binding"/>
    <property type="evidence" value="ECO:0007669"/>
    <property type="project" value="TreeGrafter"/>
</dbReference>
<dbReference type="InterPro" id="IPR001647">
    <property type="entry name" value="HTH_TetR"/>
</dbReference>